<dbReference type="Pfam" id="PF02893">
    <property type="entry name" value="GRAM"/>
    <property type="match status" value="1"/>
</dbReference>
<dbReference type="Gene3D" id="1.10.10.750">
    <property type="entry name" value="Ypt/Rab-GAP domain of gyp1p, domain 1"/>
    <property type="match status" value="1"/>
</dbReference>
<dbReference type="InterPro" id="IPR035969">
    <property type="entry name" value="Rab-GAP_TBC_sf"/>
</dbReference>
<keyword evidence="1" id="KW-0343">GTPase activation</keyword>
<dbReference type="SMART" id="SM00164">
    <property type="entry name" value="TBC"/>
    <property type="match status" value="1"/>
</dbReference>
<keyword evidence="4" id="KW-1185">Reference proteome</keyword>
<reference evidence="3 4" key="1">
    <citation type="submission" date="2024-04" db="EMBL/GenBank/DDBJ databases">
        <title>Symmetric and asymmetric DNA N6-adenine methylation regulates different biological responses in Mucorales.</title>
        <authorList>
            <consortium name="Lawrence Berkeley National Laboratory"/>
            <person name="Lax C."/>
            <person name="Mondo S.J."/>
            <person name="Osorio-Concepcion M."/>
            <person name="Muszewska A."/>
            <person name="Corrochano-Luque M."/>
            <person name="Gutierrez G."/>
            <person name="Riley R."/>
            <person name="Lipzen A."/>
            <person name="Guo J."/>
            <person name="Hundley H."/>
            <person name="Amirebrahimi M."/>
            <person name="Ng V."/>
            <person name="Lorenzo-Gutierrez D."/>
            <person name="Binder U."/>
            <person name="Yang J."/>
            <person name="Song Y."/>
            <person name="Canovas D."/>
            <person name="Navarro E."/>
            <person name="Freitag M."/>
            <person name="Gabaldon T."/>
            <person name="Grigoriev I.V."/>
            <person name="Corrochano L.M."/>
            <person name="Nicolas F.E."/>
            <person name="Garre V."/>
        </authorList>
    </citation>
    <scope>NUCLEOTIDE SEQUENCE [LARGE SCALE GENOMIC DNA]</scope>
    <source>
        <strain evidence="3 4">L51</strain>
    </source>
</reference>
<sequence>MFNRDEAYDLIVQLIEQSIQRLLKSSRSDIPGQSDDLKPDVSVTNMSKAIRVRNSESNIQSIALKDDLVNQRKHRNLRLRFRLPPTEELRDSVDVSYTLRSAVYSSDNPHSSKNTREKRYFGKLYMSQTFVAFEALEKRVPPQQHQSVCLFALPLYTIRRFERINERSYISAISLTTWHGMEHTFEFRAHKTTCENFCDALKGNLNEQIPSIKALKHFIADYESEHILRVKTIEDFSSVLPTTHGLGLKFGYPDEVDTSMDILKIRQWRDYFSAYGCNLTMLQIPKLSELVRSGLPNILRGEIWEVSSGAIYRRFDNKEEYKDILKMHKDRTSLSTHEIEKDLHRSLPEYVAYQTPDGIDRLRRVLIAYSWKHPELGYCQAMNIVVAAMLIYMSEESAFWALEILVEGMLPGYYSTSMYGAVLDQIVLEEFVEQTMPELKLHLKKIDIQLSVASLPWFLTLYINSMPLHYASHVLDCLFLDGPKVLFKIGVAILKTNEEAIMAAEDDAELLTIIKKYFATLNTAASDDIDSGKDKNKRISKFRQLMKIAYENFSVVTNETIIELRRKNQLKIVGGIESFTKRSTMRKLKDTAQFNKEEISIIYDHFFGAIYYARDNENTGGNTMDRDTFRKMLKSMASWEGPEINDDSPQADFVRATGKSFVNRLYDCFQKDKTKGLNFQDVVTGLGAIMHGDFMSHVDFFFDMYDHDKDSILVNSDIASMGCEIFWLLIQLGTVKELAWEAVDNLFLLSLEQTSADATPLIELPLPIFRMVALTNVCLEAFFQSGFSTSIKLEKVASERQKSLGKELFETLFAEGKKLA</sequence>
<protein>
    <submittedName>
        <fullName evidence="3">Rab-GTPase-TBC domain-containing protein</fullName>
    </submittedName>
</protein>
<evidence type="ECO:0000313" key="4">
    <source>
        <dbReference type="Proteomes" id="UP001448207"/>
    </source>
</evidence>
<evidence type="ECO:0000259" key="2">
    <source>
        <dbReference type="PROSITE" id="PS50086"/>
    </source>
</evidence>
<name>A0ABR3AX80_PHYBL</name>
<feature type="domain" description="Rab-GAP TBC" evidence="2">
    <location>
        <begin position="294"/>
        <end position="482"/>
    </location>
</feature>
<proteinExistence type="predicted"/>
<dbReference type="InterPro" id="IPR000195">
    <property type="entry name" value="Rab-GAP-TBC_dom"/>
</dbReference>
<dbReference type="EMBL" id="JBCLYO010000014">
    <property type="protein sequence ID" value="KAL0082919.1"/>
    <property type="molecule type" value="Genomic_DNA"/>
</dbReference>
<dbReference type="PANTHER" id="PTHR47219">
    <property type="entry name" value="RAB GTPASE-ACTIVATING PROTEIN 1-LIKE"/>
    <property type="match status" value="1"/>
</dbReference>
<dbReference type="InterPro" id="IPR004182">
    <property type="entry name" value="GRAM"/>
</dbReference>
<dbReference type="Proteomes" id="UP001448207">
    <property type="component" value="Unassembled WGS sequence"/>
</dbReference>
<feature type="non-terminal residue" evidence="3">
    <location>
        <position position="820"/>
    </location>
</feature>
<organism evidence="3 4">
    <name type="scientific">Phycomyces blakesleeanus</name>
    <dbReference type="NCBI Taxonomy" id="4837"/>
    <lineage>
        <taxon>Eukaryota</taxon>
        <taxon>Fungi</taxon>
        <taxon>Fungi incertae sedis</taxon>
        <taxon>Mucoromycota</taxon>
        <taxon>Mucoromycotina</taxon>
        <taxon>Mucoromycetes</taxon>
        <taxon>Mucorales</taxon>
        <taxon>Phycomycetaceae</taxon>
        <taxon>Phycomyces</taxon>
    </lineage>
</organism>
<dbReference type="SUPFAM" id="SSF47923">
    <property type="entry name" value="Ypt/Rab-GAP domain of gyp1p"/>
    <property type="match status" value="2"/>
</dbReference>
<gene>
    <name evidence="3" type="ORF">J3Q64DRAFT_1661555</name>
</gene>
<evidence type="ECO:0000313" key="3">
    <source>
        <dbReference type="EMBL" id="KAL0082919.1"/>
    </source>
</evidence>
<dbReference type="Gene3D" id="1.10.8.270">
    <property type="entry name" value="putative rabgap domain of human tbc1 domain family member 14 like domains"/>
    <property type="match status" value="1"/>
</dbReference>
<dbReference type="Pfam" id="PF00566">
    <property type="entry name" value="RabGAP-TBC"/>
    <property type="match status" value="1"/>
</dbReference>
<dbReference type="Gene3D" id="1.10.238.10">
    <property type="entry name" value="EF-hand"/>
    <property type="match status" value="1"/>
</dbReference>
<dbReference type="SUPFAM" id="SSF47473">
    <property type="entry name" value="EF-hand"/>
    <property type="match status" value="1"/>
</dbReference>
<evidence type="ECO:0000256" key="1">
    <source>
        <dbReference type="ARBA" id="ARBA00022468"/>
    </source>
</evidence>
<dbReference type="PANTHER" id="PTHR47219:SF20">
    <property type="entry name" value="TBC1 DOMAIN FAMILY MEMBER 2B"/>
    <property type="match status" value="1"/>
</dbReference>
<dbReference type="PROSITE" id="PS50086">
    <property type="entry name" value="TBC_RABGAP"/>
    <property type="match status" value="1"/>
</dbReference>
<dbReference type="Gene3D" id="1.10.472.80">
    <property type="entry name" value="Ypt/Rab-GAP domain of gyp1p, domain 3"/>
    <property type="match status" value="1"/>
</dbReference>
<dbReference type="InterPro" id="IPR011992">
    <property type="entry name" value="EF-hand-dom_pair"/>
</dbReference>
<comment type="caution">
    <text evidence="3">The sequence shown here is derived from an EMBL/GenBank/DDBJ whole genome shotgun (WGS) entry which is preliminary data.</text>
</comment>
<accession>A0ABR3AX80</accession>
<dbReference type="SMART" id="SM00568">
    <property type="entry name" value="GRAM"/>
    <property type="match status" value="1"/>
</dbReference>
<dbReference type="InterPro" id="IPR050302">
    <property type="entry name" value="Rab_GAP_TBC_domain"/>
</dbReference>